<dbReference type="PROSITE" id="PS50110">
    <property type="entry name" value="RESPONSE_REGULATORY"/>
    <property type="match status" value="1"/>
</dbReference>
<dbReference type="PANTHER" id="PTHR43214">
    <property type="entry name" value="TWO-COMPONENT RESPONSE REGULATOR"/>
    <property type="match status" value="1"/>
</dbReference>
<dbReference type="Proteomes" id="UP000245430">
    <property type="component" value="Unassembled WGS sequence"/>
</dbReference>
<dbReference type="SUPFAM" id="SSF46894">
    <property type="entry name" value="C-terminal effector domain of the bipartite response regulators"/>
    <property type="match status" value="1"/>
</dbReference>
<dbReference type="SMART" id="SM00448">
    <property type="entry name" value="REC"/>
    <property type="match status" value="1"/>
</dbReference>
<feature type="domain" description="Response regulatory" evidence="5">
    <location>
        <begin position="3"/>
        <end position="119"/>
    </location>
</feature>
<dbReference type="PANTHER" id="PTHR43214:SF43">
    <property type="entry name" value="TWO-COMPONENT RESPONSE REGULATOR"/>
    <property type="match status" value="1"/>
</dbReference>
<dbReference type="SUPFAM" id="SSF52172">
    <property type="entry name" value="CheY-like"/>
    <property type="match status" value="1"/>
</dbReference>
<dbReference type="InterPro" id="IPR000792">
    <property type="entry name" value="Tscrpt_reg_LuxR_C"/>
</dbReference>
<dbReference type="InterPro" id="IPR011006">
    <property type="entry name" value="CheY-like_superfamily"/>
</dbReference>
<dbReference type="Gene3D" id="3.40.50.2300">
    <property type="match status" value="1"/>
</dbReference>
<name>A0A316DSH0_9FLAO</name>
<evidence type="ECO:0000259" key="5">
    <source>
        <dbReference type="PROSITE" id="PS50110"/>
    </source>
</evidence>
<dbReference type="AlphaFoldDB" id="A0A316DSH0"/>
<evidence type="ECO:0000313" key="6">
    <source>
        <dbReference type="EMBL" id="PWK21041.1"/>
    </source>
</evidence>
<organism evidence="6 7">
    <name type="scientific">Xanthomarina spongicola</name>
    <dbReference type="NCBI Taxonomy" id="570520"/>
    <lineage>
        <taxon>Bacteria</taxon>
        <taxon>Pseudomonadati</taxon>
        <taxon>Bacteroidota</taxon>
        <taxon>Flavobacteriia</taxon>
        <taxon>Flavobacteriales</taxon>
        <taxon>Flavobacteriaceae</taxon>
        <taxon>Xanthomarina</taxon>
    </lineage>
</organism>
<dbReference type="InterPro" id="IPR016032">
    <property type="entry name" value="Sig_transdc_resp-reg_C-effctor"/>
</dbReference>
<comment type="caution">
    <text evidence="6">The sequence shown here is derived from an EMBL/GenBank/DDBJ whole genome shotgun (WGS) entry which is preliminary data.</text>
</comment>
<sequence length="209" mass="23494">MIKLLVVDSHPIIRKGIELLFVASKDIKVVGGVSNGEAIFDFLRQEKVDVILSEIDLPKLNGITALRRLSKEYPNIKVLIFTSQPEEIYALNTIKAGASGYLTKTANVITLKEAIMKVAEGDTYLSNNLAHQLAFGRQINKSSSTLYRKLSTREIEVLKLISIGRKNKEIAKELDINEKTVSTYKSRLMKKLHVENIVDLINRAKLMEL</sequence>
<proteinExistence type="predicted"/>
<keyword evidence="2 6" id="KW-0238">DNA-binding</keyword>
<dbReference type="Pfam" id="PF00196">
    <property type="entry name" value="GerE"/>
    <property type="match status" value="1"/>
</dbReference>
<evidence type="ECO:0000256" key="1">
    <source>
        <dbReference type="ARBA" id="ARBA00022553"/>
    </source>
</evidence>
<dbReference type="CDD" id="cd17535">
    <property type="entry name" value="REC_NarL-like"/>
    <property type="match status" value="1"/>
</dbReference>
<dbReference type="CDD" id="cd06170">
    <property type="entry name" value="LuxR_C_like"/>
    <property type="match status" value="1"/>
</dbReference>
<evidence type="ECO:0000259" key="4">
    <source>
        <dbReference type="PROSITE" id="PS50043"/>
    </source>
</evidence>
<dbReference type="RefSeq" id="WP_109681279.1">
    <property type="nucleotide sequence ID" value="NZ_QGGP01000001.1"/>
</dbReference>
<keyword evidence="1" id="KW-0597">Phosphoprotein</keyword>
<comment type="caution">
    <text evidence="3">Lacks conserved residue(s) required for the propagation of feature annotation.</text>
</comment>
<dbReference type="PROSITE" id="PS50043">
    <property type="entry name" value="HTH_LUXR_2"/>
    <property type="match status" value="1"/>
</dbReference>
<protein>
    <submittedName>
        <fullName evidence="6">DNA-binding NarL/FixJ family response regulator</fullName>
    </submittedName>
</protein>
<dbReference type="GO" id="GO:0000160">
    <property type="term" value="P:phosphorelay signal transduction system"/>
    <property type="evidence" value="ECO:0007669"/>
    <property type="project" value="InterPro"/>
</dbReference>
<dbReference type="PRINTS" id="PR00038">
    <property type="entry name" value="HTHLUXR"/>
</dbReference>
<dbReference type="PROSITE" id="PS00622">
    <property type="entry name" value="HTH_LUXR_1"/>
    <property type="match status" value="1"/>
</dbReference>
<dbReference type="GO" id="GO:0003677">
    <property type="term" value="F:DNA binding"/>
    <property type="evidence" value="ECO:0007669"/>
    <property type="project" value="UniProtKB-KW"/>
</dbReference>
<dbReference type="Pfam" id="PF00072">
    <property type="entry name" value="Response_reg"/>
    <property type="match status" value="1"/>
</dbReference>
<evidence type="ECO:0000256" key="2">
    <source>
        <dbReference type="ARBA" id="ARBA00023125"/>
    </source>
</evidence>
<dbReference type="InterPro" id="IPR058245">
    <property type="entry name" value="NreC/VraR/RcsB-like_REC"/>
</dbReference>
<dbReference type="SMART" id="SM00421">
    <property type="entry name" value="HTH_LUXR"/>
    <property type="match status" value="1"/>
</dbReference>
<reference evidence="6 7" key="1">
    <citation type="submission" date="2018-05" db="EMBL/GenBank/DDBJ databases">
        <title>Genomic Encyclopedia of Archaeal and Bacterial Type Strains, Phase II (KMG-II): from individual species to whole genera.</title>
        <authorList>
            <person name="Goeker M."/>
        </authorList>
    </citation>
    <scope>NUCLEOTIDE SEQUENCE [LARGE SCALE GENOMIC DNA]</scope>
    <source>
        <strain evidence="6 7">DSM 22637</strain>
    </source>
</reference>
<dbReference type="GO" id="GO:0006355">
    <property type="term" value="P:regulation of DNA-templated transcription"/>
    <property type="evidence" value="ECO:0007669"/>
    <property type="project" value="InterPro"/>
</dbReference>
<accession>A0A316DSH0</accession>
<feature type="domain" description="HTH luxR-type" evidence="4">
    <location>
        <begin position="143"/>
        <end position="208"/>
    </location>
</feature>
<dbReference type="OrthoDB" id="1013073at2"/>
<evidence type="ECO:0000313" key="7">
    <source>
        <dbReference type="Proteomes" id="UP000245430"/>
    </source>
</evidence>
<dbReference type="EMBL" id="QGGP01000001">
    <property type="protein sequence ID" value="PWK21041.1"/>
    <property type="molecule type" value="Genomic_DNA"/>
</dbReference>
<gene>
    <name evidence="6" type="ORF">LX78_00754</name>
</gene>
<dbReference type="InterPro" id="IPR001789">
    <property type="entry name" value="Sig_transdc_resp-reg_receiver"/>
</dbReference>
<dbReference type="InterPro" id="IPR039420">
    <property type="entry name" value="WalR-like"/>
</dbReference>
<keyword evidence="7" id="KW-1185">Reference proteome</keyword>
<evidence type="ECO:0000256" key="3">
    <source>
        <dbReference type="PROSITE-ProRule" id="PRU00169"/>
    </source>
</evidence>